<dbReference type="PANTHER" id="PTHR10229:SF0">
    <property type="entry name" value="GTP-BINDING PROTEIN 6-RELATED"/>
    <property type="match status" value="1"/>
</dbReference>
<evidence type="ECO:0000256" key="4">
    <source>
        <dbReference type="ARBA" id="ARBA00022842"/>
    </source>
</evidence>
<comment type="similarity">
    <text evidence="6">Belongs to the TRAFAC class OBG-HflX-like GTPase superfamily. HflX GTPase family.</text>
</comment>
<dbReference type="OrthoDB" id="9812272at2"/>
<evidence type="ECO:0000256" key="5">
    <source>
        <dbReference type="ARBA" id="ARBA00023134"/>
    </source>
</evidence>
<dbReference type="InterPro" id="IPR006073">
    <property type="entry name" value="GTP-bd"/>
</dbReference>
<keyword evidence="4" id="KW-0460">Magnesium</keyword>
<evidence type="ECO:0000256" key="7">
    <source>
        <dbReference type="SAM" id="Coils"/>
    </source>
</evidence>
<evidence type="ECO:0000256" key="1">
    <source>
        <dbReference type="ARBA" id="ARBA00022490"/>
    </source>
</evidence>
<dbReference type="GO" id="GO:0043022">
    <property type="term" value="F:ribosome binding"/>
    <property type="evidence" value="ECO:0007669"/>
    <property type="project" value="TreeGrafter"/>
</dbReference>
<dbReference type="Pfam" id="PF16360">
    <property type="entry name" value="GTP-bdg_M"/>
    <property type="match status" value="1"/>
</dbReference>
<dbReference type="GO" id="GO:0046872">
    <property type="term" value="F:metal ion binding"/>
    <property type="evidence" value="ECO:0007669"/>
    <property type="project" value="UniProtKB-KW"/>
</dbReference>
<keyword evidence="2" id="KW-0479">Metal-binding</keyword>
<comment type="subunit">
    <text evidence="6">Monomer. Associates with the 50S ribosomal subunit.</text>
</comment>
<dbReference type="STRING" id="345632.GPICK_12315"/>
<dbReference type="InterPro" id="IPR032305">
    <property type="entry name" value="GTP-bd_M"/>
</dbReference>
<evidence type="ECO:0000256" key="6">
    <source>
        <dbReference type="HAMAP-Rule" id="MF_00900"/>
    </source>
</evidence>
<dbReference type="PROSITE" id="PS51705">
    <property type="entry name" value="G_HFLX"/>
    <property type="match status" value="1"/>
</dbReference>
<dbReference type="GO" id="GO:0005525">
    <property type="term" value="F:GTP binding"/>
    <property type="evidence" value="ECO:0007669"/>
    <property type="project" value="UniProtKB-UniRule"/>
</dbReference>
<evidence type="ECO:0000256" key="3">
    <source>
        <dbReference type="ARBA" id="ARBA00022741"/>
    </source>
</evidence>
<gene>
    <name evidence="6" type="primary">hflX</name>
    <name evidence="9" type="ORF">GPICK_12315</name>
</gene>
<dbReference type="SUPFAM" id="SSF52540">
    <property type="entry name" value="P-loop containing nucleoside triphosphate hydrolases"/>
    <property type="match status" value="1"/>
</dbReference>
<dbReference type="Pfam" id="PF13167">
    <property type="entry name" value="GTP-bdg_N"/>
    <property type="match status" value="1"/>
</dbReference>
<dbReference type="InterPro" id="IPR030394">
    <property type="entry name" value="G_HFLX_dom"/>
</dbReference>
<reference evidence="9 10" key="1">
    <citation type="journal article" date="2015" name="Genome Announc.">
        <title>Complete Genome of Geobacter pickeringii G13T, a Metal-Reducing Isolate from Sedimentary Kaolin Deposits.</title>
        <authorList>
            <person name="Badalamenti J.P."/>
            <person name="Bond D.R."/>
        </authorList>
    </citation>
    <scope>NUCLEOTIDE SEQUENCE [LARGE SCALE GENOMIC DNA]</scope>
    <source>
        <strain evidence="9 10">G13</strain>
    </source>
</reference>
<protein>
    <recommendedName>
        <fullName evidence="6">GTPase HflX</fullName>
    </recommendedName>
    <alternativeName>
        <fullName evidence="6">GTP-binding protein HflX</fullName>
    </alternativeName>
</protein>
<dbReference type="HAMAP" id="MF_00900">
    <property type="entry name" value="GTPase_HflX"/>
    <property type="match status" value="1"/>
</dbReference>
<sequence>MGLKPSQTAALERLYRRRVSPDELLTPELAGRMVELSREIRRQIGVLIDRHGAVEYVIVGDEKGLFIPELTDYPLGRRLLRGLRFIHTHLKGESFSEDDLTDLALLRFDIMAIIQIHPDDRRLSIQTAALVPNAGAGHPYRVEPSLPLASFRMDFGSFVSTLEQSLETAVSSDAREVKGGGERAILISVTKQAREEAEDSLEELKELARTAGVAVLDTVIQRPRQFNPRYLMGEGKMREVVIRALQLGATLLVFDQELLPAQVRSISEMTELKVIDRSQLILDIFARRATSLDGKVQVELAQLKYILPRLTGRGVQMSRLMGGIGGRGPGETKLETDRRRIRDRIAKLERELDELSRGRQQRRQRRVRAGLPIVSIVGYTNAGKSTLLNALTRSEVFTENLLFATLDTSTRRLRFPREREVIITDTVGFIRSLPKSLMGAFKATLEELQDADLLLHLVDCSNPRLEEQIHQVETILEELKLADKPRLVVFNKSDLLPELKRKNPLAIMKTRQLARRFRAIEVSAREPATLEPLLREMENRFWAGETTPWEPLPEDAGEPPETL</sequence>
<organism evidence="9 10">
    <name type="scientific">Geobacter pickeringii</name>
    <dbReference type="NCBI Taxonomy" id="345632"/>
    <lineage>
        <taxon>Bacteria</taxon>
        <taxon>Pseudomonadati</taxon>
        <taxon>Thermodesulfobacteriota</taxon>
        <taxon>Desulfuromonadia</taxon>
        <taxon>Geobacterales</taxon>
        <taxon>Geobacteraceae</taxon>
        <taxon>Geobacter</taxon>
    </lineage>
</organism>
<dbReference type="HOGENOM" id="CLU_019597_7_1_7"/>
<dbReference type="Gene3D" id="3.40.50.11060">
    <property type="entry name" value="GTPase HflX, N-terminal domain"/>
    <property type="match status" value="1"/>
</dbReference>
<dbReference type="InterPro" id="IPR027417">
    <property type="entry name" value="P-loop_NTPase"/>
</dbReference>
<feature type="coiled-coil region" evidence="7">
    <location>
        <begin position="331"/>
        <end position="365"/>
    </location>
</feature>
<dbReference type="FunFam" id="3.40.50.11060:FF:000001">
    <property type="entry name" value="GTPase HflX"/>
    <property type="match status" value="1"/>
</dbReference>
<dbReference type="InterPro" id="IPR025121">
    <property type="entry name" value="GTPase_HflX_N"/>
</dbReference>
<keyword evidence="3 6" id="KW-0547">Nucleotide-binding</keyword>
<feature type="coiled-coil region" evidence="7">
    <location>
        <begin position="187"/>
        <end position="214"/>
    </location>
</feature>
<keyword evidence="7" id="KW-0175">Coiled coil</keyword>
<proteinExistence type="inferred from homology"/>
<dbReference type="PANTHER" id="PTHR10229">
    <property type="entry name" value="GTP-BINDING PROTEIN HFLX"/>
    <property type="match status" value="1"/>
</dbReference>
<dbReference type="Pfam" id="PF01926">
    <property type="entry name" value="MMR_HSR1"/>
    <property type="match status" value="1"/>
</dbReference>
<dbReference type="GO" id="GO:0003924">
    <property type="term" value="F:GTPase activity"/>
    <property type="evidence" value="ECO:0007669"/>
    <property type="project" value="UniProtKB-UniRule"/>
</dbReference>
<name>A0A0B5BBY3_9BACT</name>
<evidence type="ECO:0000259" key="8">
    <source>
        <dbReference type="PROSITE" id="PS51705"/>
    </source>
</evidence>
<dbReference type="Gene3D" id="3.40.50.300">
    <property type="entry name" value="P-loop containing nucleotide triphosphate hydrolases"/>
    <property type="match status" value="1"/>
</dbReference>
<dbReference type="InterPro" id="IPR016496">
    <property type="entry name" value="GTPase_HflX"/>
</dbReference>
<accession>A0A0B5BBY3</accession>
<dbReference type="Proteomes" id="UP000057609">
    <property type="component" value="Chromosome"/>
</dbReference>
<comment type="function">
    <text evidence="6">GTPase that associates with the 50S ribosomal subunit and may have a role during protein synthesis or ribosome biogenesis.</text>
</comment>
<keyword evidence="5 6" id="KW-0342">GTP-binding</keyword>
<dbReference type="GO" id="GO:0005737">
    <property type="term" value="C:cytoplasm"/>
    <property type="evidence" value="ECO:0007669"/>
    <property type="project" value="UniProtKB-SubCell"/>
</dbReference>
<comment type="subcellular location">
    <subcellularLocation>
        <location evidence="6">Cytoplasm</location>
    </subcellularLocation>
    <text evidence="6">May associate with membranes.</text>
</comment>
<dbReference type="KEGG" id="gpi:GPICK_12315"/>
<dbReference type="Gene3D" id="6.10.250.2860">
    <property type="match status" value="1"/>
</dbReference>
<evidence type="ECO:0000313" key="9">
    <source>
        <dbReference type="EMBL" id="AJE04037.1"/>
    </source>
</evidence>
<dbReference type="AlphaFoldDB" id="A0A0B5BBY3"/>
<dbReference type="PRINTS" id="PR00326">
    <property type="entry name" value="GTP1OBG"/>
</dbReference>
<dbReference type="InterPro" id="IPR042108">
    <property type="entry name" value="GTPase_HflX_N_sf"/>
</dbReference>
<dbReference type="CDD" id="cd01878">
    <property type="entry name" value="HflX"/>
    <property type="match status" value="1"/>
</dbReference>
<dbReference type="EMBL" id="CP009788">
    <property type="protein sequence ID" value="AJE04037.1"/>
    <property type="molecule type" value="Genomic_DNA"/>
</dbReference>
<feature type="domain" description="Hflx-type G" evidence="8">
    <location>
        <begin position="372"/>
        <end position="545"/>
    </location>
</feature>
<evidence type="ECO:0000313" key="10">
    <source>
        <dbReference type="Proteomes" id="UP000057609"/>
    </source>
</evidence>
<dbReference type="NCBIfam" id="TIGR03156">
    <property type="entry name" value="GTP_HflX"/>
    <property type="match status" value="1"/>
</dbReference>
<evidence type="ECO:0000256" key="2">
    <source>
        <dbReference type="ARBA" id="ARBA00022723"/>
    </source>
</evidence>
<keyword evidence="1 6" id="KW-0963">Cytoplasm</keyword>
<keyword evidence="10" id="KW-1185">Reference proteome</keyword>